<feature type="domain" description="FecR protein" evidence="2">
    <location>
        <begin position="121"/>
        <end position="211"/>
    </location>
</feature>
<dbReference type="GO" id="GO:0016989">
    <property type="term" value="F:sigma factor antagonist activity"/>
    <property type="evidence" value="ECO:0007669"/>
    <property type="project" value="TreeGrafter"/>
</dbReference>
<sequence length="332" mass="37991">MKNLLRKYREDTLSPQELEELRQHLSTFSREEIEEHMFEDWESEEKPDVNVDEITLERIKRHIDTRIEKKDTTTFLSKHIFIRATQIAAAVLLVFFIGGTVYYYNAAHKYDGVAMEVTTNEYEPSVTLPDGSSVALNTHSRLTYNPADYNRKERKVRFSGEAFFQIIKDAKHPFVIEVEGMNIQVLGTVFNLSAYPDNDKVELTLEEGKVELQSKLTGIKVEVNPNQKATLNRSNGKITIVDCQYAQDASAWQRGEIVLRDIPLVEVLNAVKKIYGVNIEVKGIENVHGLFTGTLPTTNLDEVLKVIERTYHLSINKPTKVIFSTAEKQNKK</sequence>
<evidence type="ECO:0000259" key="2">
    <source>
        <dbReference type="Pfam" id="PF04773"/>
    </source>
</evidence>
<evidence type="ECO:0000313" key="4">
    <source>
        <dbReference type="EMBL" id="SDI27257.1"/>
    </source>
</evidence>
<dbReference type="Gene3D" id="2.60.120.1440">
    <property type="match status" value="1"/>
</dbReference>
<dbReference type="AlphaFoldDB" id="A0A1G8J8E7"/>
<dbReference type="PIRSF" id="PIRSF018266">
    <property type="entry name" value="FecR"/>
    <property type="match status" value="1"/>
</dbReference>
<gene>
    <name evidence="4" type="ORF">SAMN05192582_103512</name>
</gene>
<dbReference type="InterPro" id="IPR032508">
    <property type="entry name" value="FecR_C"/>
</dbReference>
<keyword evidence="1" id="KW-0472">Membrane</keyword>
<feature type="domain" description="Protein FecR C-terminal" evidence="3">
    <location>
        <begin position="257"/>
        <end position="317"/>
    </location>
</feature>
<reference evidence="4 5" key="1">
    <citation type="submission" date="2016-10" db="EMBL/GenBank/DDBJ databases">
        <authorList>
            <person name="de Groot N.N."/>
        </authorList>
    </citation>
    <scope>NUCLEOTIDE SEQUENCE [LARGE SCALE GENOMIC DNA]</scope>
    <source>
        <strain evidence="4 5">NLAE-zl-C57</strain>
    </source>
</reference>
<dbReference type="RefSeq" id="WP_074638061.1">
    <property type="nucleotide sequence ID" value="NZ_FNDO01000035.1"/>
</dbReference>
<feature type="transmembrane region" description="Helical" evidence="1">
    <location>
        <begin position="80"/>
        <end position="104"/>
    </location>
</feature>
<evidence type="ECO:0000256" key="1">
    <source>
        <dbReference type="SAM" id="Phobius"/>
    </source>
</evidence>
<dbReference type="EMBL" id="FNDO01000035">
    <property type="protein sequence ID" value="SDI27257.1"/>
    <property type="molecule type" value="Genomic_DNA"/>
</dbReference>
<dbReference type="InterPro" id="IPR012373">
    <property type="entry name" value="Ferrdict_sens_TM"/>
</dbReference>
<evidence type="ECO:0000259" key="3">
    <source>
        <dbReference type="Pfam" id="PF16344"/>
    </source>
</evidence>
<accession>A0A1G8J8E7</accession>
<evidence type="ECO:0000313" key="5">
    <source>
        <dbReference type="Proteomes" id="UP000181870"/>
    </source>
</evidence>
<name>A0A1G8J8E7_BACOV</name>
<dbReference type="InterPro" id="IPR006860">
    <property type="entry name" value="FecR"/>
</dbReference>
<dbReference type="Gene3D" id="3.55.50.30">
    <property type="match status" value="1"/>
</dbReference>
<dbReference type="PANTHER" id="PTHR30273:SF2">
    <property type="entry name" value="PROTEIN FECR"/>
    <property type="match status" value="1"/>
</dbReference>
<keyword evidence="1" id="KW-0812">Transmembrane</keyword>
<dbReference type="Pfam" id="PF16344">
    <property type="entry name" value="FecR_C"/>
    <property type="match status" value="1"/>
</dbReference>
<dbReference type="Proteomes" id="UP000181870">
    <property type="component" value="Unassembled WGS sequence"/>
</dbReference>
<dbReference type="PANTHER" id="PTHR30273">
    <property type="entry name" value="PERIPLASMIC SIGNAL SENSOR AND SIGMA FACTOR ACTIVATOR FECR-RELATED"/>
    <property type="match status" value="1"/>
</dbReference>
<dbReference type="Pfam" id="PF04773">
    <property type="entry name" value="FecR"/>
    <property type="match status" value="1"/>
</dbReference>
<keyword evidence="1" id="KW-1133">Transmembrane helix</keyword>
<organism evidence="4 5">
    <name type="scientific">Bacteroides ovatus</name>
    <dbReference type="NCBI Taxonomy" id="28116"/>
    <lineage>
        <taxon>Bacteria</taxon>
        <taxon>Pseudomonadati</taxon>
        <taxon>Bacteroidota</taxon>
        <taxon>Bacteroidia</taxon>
        <taxon>Bacteroidales</taxon>
        <taxon>Bacteroidaceae</taxon>
        <taxon>Bacteroides</taxon>
    </lineage>
</organism>
<protein>
    <submittedName>
        <fullName evidence="4">FecR family protein</fullName>
    </submittedName>
</protein>
<proteinExistence type="predicted"/>